<evidence type="ECO:0000313" key="11">
    <source>
        <dbReference type="Proteomes" id="UP000327013"/>
    </source>
</evidence>
<dbReference type="AlphaFoldDB" id="A0A5N6RHY0"/>
<comment type="similarity">
    <text evidence="4">Belongs to the oleosin family.</text>
</comment>
<dbReference type="Pfam" id="PF01277">
    <property type="entry name" value="Oleosin"/>
    <property type="match status" value="1"/>
</dbReference>
<keyword evidence="7 9" id="KW-1133">Transmembrane helix</keyword>
<comment type="function">
    <text evidence="1">May have a structural role to stabilize the lipid body during desiccation of the seed by preventing coalescence of the oil. Probably interacts with both lipid and phospholipid moieties of lipid bodies. May also provide recognition signals for specific lipase anchorage in lipolysis during seedling growth.</text>
</comment>
<keyword evidence="6 9" id="KW-0812">Transmembrane</keyword>
<protein>
    <recommendedName>
        <fullName evidence="12">Oleosin</fullName>
    </recommendedName>
</protein>
<dbReference type="InterPro" id="IPR000136">
    <property type="entry name" value="Oleosin"/>
</dbReference>
<evidence type="ECO:0000256" key="7">
    <source>
        <dbReference type="ARBA" id="ARBA00022989"/>
    </source>
</evidence>
<evidence type="ECO:0000256" key="3">
    <source>
        <dbReference type="ARBA" id="ARBA00004502"/>
    </source>
</evidence>
<evidence type="ECO:0000256" key="5">
    <source>
        <dbReference type="ARBA" id="ARBA00022677"/>
    </source>
</evidence>
<evidence type="ECO:0000313" key="10">
    <source>
        <dbReference type="EMBL" id="KAE8098918.1"/>
    </source>
</evidence>
<dbReference type="GO" id="GO:0009791">
    <property type="term" value="P:post-embryonic development"/>
    <property type="evidence" value="ECO:0007669"/>
    <property type="project" value="UniProtKB-ARBA"/>
</dbReference>
<dbReference type="GO" id="GO:0016020">
    <property type="term" value="C:membrane"/>
    <property type="evidence" value="ECO:0007669"/>
    <property type="project" value="UniProtKB-SubCell"/>
</dbReference>
<evidence type="ECO:0000256" key="4">
    <source>
        <dbReference type="ARBA" id="ARBA00010858"/>
    </source>
</evidence>
<dbReference type="PANTHER" id="PTHR33203">
    <property type="entry name" value="OLEOSIN"/>
    <property type="match status" value="1"/>
</dbReference>
<dbReference type="GO" id="GO:0048608">
    <property type="term" value="P:reproductive structure development"/>
    <property type="evidence" value="ECO:0007669"/>
    <property type="project" value="UniProtKB-ARBA"/>
</dbReference>
<dbReference type="OrthoDB" id="1428009at2759"/>
<dbReference type="GO" id="GO:0012511">
    <property type="term" value="C:monolayer-surrounded lipid storage body"/>
    <property type="evidence" value="ECO:0007669"/>
    <property type="project" value="InterPro"/>
</dbReference>
<keyword evidence="8 9" id="KW-0472">Membrane</keyword>
<keyword evidence="11" id="KW-1185">Reference proteome</keyword>
<proteinExistence type="inferred from homology"/>
<organism evidence="10 11">
    <name type="scientific">Carpinus fangiana</name>
    <dbReference type="NCBI Taxonomy" id="176857"/>
    <lineage>
        <taxon>Eukaryota</taxon>
        <taxon>Viridiplantae</taxon>
        <taxon>Streptophyta</taxon>
        <taxon>Embryophyta</taxon>
        <taxon>Tracheophyta</taxon>
        <taxon>Spermatophyta</taxon>
        <taxon>Magnoliopsida</taxon>
        <taxon>eudicotyledons</taxon>
        <taxon>Gunneridae</taxon>
        <taxon>Pentapetalae</taxon>
        <taxon>rosids</taxon>
        <taxon>fabids</taxon>
        <taxon>Fagales</taxon>
        <taxon>Betulaceae</taxon>
        <taxon>Carpinus</taxon>
    </lineage>
</organism>
<evidence type="ECO:0000256" key="1">
    <source>
        <dbReference type="ARBA" id="ARBA00002582"/>
    </source>
</evidence>
<dbReference type="PANTHER" id="PTHR33203:SF37">
    <property type="entry name" value="GLYCINE-RICH PROTEIN _ OLEOSIN"/>
    <property type="match status" value="1"/>
</dbReference>
<sequence>MEEYREVYIEGPQHQQEHVSGRSVLCASVAGMAIGGPLLGMTGFSFIASVALLLISSPLLLLFSPLLFCAALLLVGAVAGFSAAAAIAMAAASTLRWVFRELRGRGDHVGTLAESGDRLKKHGEGWAAHLQHNEPDNTWNRV</sequence>
<accession>A0A5N6RHY0</accession>
<dbReference type="Proteomes" id="UP000327013">
    <property type="component" value="Chromosome 7"/>
</dbReference>
<comment type="subcellular location">
    <subcellularLocation>
        <location evidence="3">Lipid droplet</location>
    </subcellularLocation>
    <subcellularLocation>
        <location evidence="2">Membrane</location>
        <topology evidence="2">Multi-pass membrane protein</topology>
    </subcellularLocation>
</comment>
<evidence type="ECO:0008006" key="12">
    <source>
        <dbReference type="Google" id="ProtNLM"/>
    </source>
</evidence>
<evidence type="ECO:0000256" key="6">
    <source>
        <dbReference type="ARBA" id="ARBA00022692"/>
    </source>
</evidence>
<feature type="transmembrane region" description="Helical" evidence="9">
    <location>
        <begin position="62"/>
        <end position="95"/>
    </location>
</feature>
<evidence type="ECO:0000256" key="9">
    <source>
        <dbReference type="SAM" id="Phobius"/>
    </source>
</evidence>
<evidence type="ECO:0000256" key="8">
    <source>
        <dbReference type="ARBA" id="ARBA00023136"/>
    </source>
</evidence>
<gene>
    <name evidence="10" type="ORF">FH972_016945</name>
</gene>
<keyword evidence="5" id="KW-0551">Lipid droplet</keyword>
<evidence type="ECO:0000256" key="2">
    <source>
        <dbReference type="ARBA" id="ARBA00004141"/>
    </source>
</evidence>
<dbReference type="GO" id="GO:0019915">
    <property type="term" value="P:lipid storage"/>
    <property type="evidence" value="ECO:0007669"/>
    <property type="project" value="TreeGrafter"/>
</dbReference>
<feature type="transmembrane region" description="Helical" evidence="9">
    <location>
        <begin position="24"/>
        <end position="56"/>
    </location>
</feature>
<reference evidence="10 11" key="1">
    <citation type="submission" date="2019-06" db="EMBL/GenBank/DDBJ databases">
        <title>A chromosomal-level reference genome of Carpinus fangiana (Coryloideae, Betulaceae).</title>
        <authorList>
            <person name="Yang X."/>
            <person name="Wang Z."/>
            <person name="Zhang L."/>
            <person name="Hao G."/>
            <person name="Liu J."/>
            <person name="Yang Y."/>
        </authorList>
    </citation>
    <scope>NUCLEOTIDE SEQUENCE [LARGE SCALE GENOMIC DNA]</scope>
    <source>
        <strain evidence="10">Cfa_2016G</strain>
        <tissue evidence="10">Leaf</tissue>
    </source>
</reference>
<name>A0A5N6RHY0_9ROSI</name>
<dbReference type="EMBL" id="CM017327">
    <property type="protein sequence ID" value="KAE8098918.1"/>
    <property type="molecule type" value="Genomic_DNA"/>
</dbReference>